<dbReference type="InterPro" id="IPR004167">
    <property type="entry name" value="PSBD"/>
</dbReference>
<dbReference type="Gene3D" id="3.30.559.10">
    <property type="entry name" value="Chloramphenicol acetyltransferase-like domain"/>
    <property type="match status" value="1"/>
</dbReference>
<keyword evidence="3 4" id="KW-0450">Lipoyl</keyword>
<dbReference type="Proteomes" id="UP001151234">
    <property type="component" value="Unassembled WGS sequence"/>
</dbReference>
<proteinExistence type="inferred from homology"/>
<keyword evidence="4" id="KW-0012">Acyltransferase</keyword>
<feature type="domain" description="Lipoyl-binding" evidence="6">
    <location>
        <begin position="2"/>
        <end position="80"/>
    </location>
</feature>
<feature type="domain" description="Peripheral subunit-binding (PSBD)" evidence="7">
    <location>
        <begin position="126"/>
        <end position="163"/>
    </location>
</feature>
<keyword evidence="4" id="KW-0808">Transferase</keyword>
<dbReference type="InterPro" id="IPR036625">
    <property type="entry name" value="E3-bd_dom_sf"/>
</dbReference>
<feature type="region of interest" description="Disordered" evidence="5">
    <location>
        <begin position="84"/>
        <end position="179"/>
    </location>
</feature>
<dbReference type="SUPFAM" id="SSF51230">
    <property type="entry name" value="Single hybrid motif"/>
    <property type="match status" value="1"/>
</dbReference>
<accession>A0A9X3UKL1</accession>
<dbReference type="GO" id="GO:0016746">
    <property type="term" value="F:acyltransferase activity"/>
    <property type="evidence" value="ECO:0007669"/>
    <property type="project" value="UniProtKB-KW"/>
</dbReference>
<dbReference type="EC" id="2.3.1.-" evidence="4"/>
<dbReference type="InterPro" id="IPR003016">
    <property type="entry name" value="2-oxoA_DH_lipoyl-BS"/>
</dbReference>
<evidence type="ECO:0000256" key="4">
    <source>
        <dbReference type="RuleBase" id="RU003423"/>
    </source>
</evidence>
<protein>
    <recommendedName>
        <fullName evidence="4">Dihydrolipoamide acetyltransferase component of pyruvate dehydrogenase complex</fullName>
        <ecNumber evidence="4">2.3.1.-</ecNumber>
    </recommendedName>
</protein>
<evidence type="ECO:0000259" key="6">
    <source>
        <dbReference type="PROSITE" id="PS50968"/>
    </source>
</evidence>
<dbReference type="AlphaFoldDB" id="A0A9X3UKL1"/>
<dbReference type="InterPro" id="IPR001078">
    <property type="entry name" value="2-oxoacid_DH_actylTfrase"/>
</dbReference>
<dbReference type="SUPFAM" id="SSF47005">
    <property type="entry name" value="Peripheral subunit-binding domain of 2-oxo acid dehydrogenase complex"/>
    <property type="match status" value="1"/>
</dbReference>
<dbReference type="Pfam" id="PF00198">
    <property type="entry name" value="2-oxoacid_dh"/>
    <property type="match status" value="1"/>
</dbReference>
<dbReference type="InterPro" id="IPR000089">
    <property type="entry name" value="Biotin_lipoyl"/>
</dbReference>
<dbReference type="RefSeq" id="WP_267992653.1">
    <property type="nucleotide sequence ID" value="NZ_JAPJZI010000001.1"/>
</dbReference>
<evidence type="ECO:0000256" key="1">
    <source>
        <dbReference type="ARBA" id="ARBA00001938"/>
    </source>
</evidence>
<keyword evidence="9" id="KW-1185">Reference proteome</keyword>
<feature type="compositionally biased region" description="Low complexity" evidence="5">
    <location>
        <begin position="161"/>
        <end position="173"/>
    </location>
</feature>
<evidence type="ECO:0000256" key="3">
    <source>
        <dbReference type="ARBA" id="ARBA00022823"/>
    </source>
</evidence>
<dbReference type="CDD" id="cd06849">
    <property type="entry name" value="lipoyl_domain"/>
    <property type="match status" value="1"/>
</dbReference>
<dbReference type="Pfam" id="PF00364">
    <property type="entry name" value="Biotin_lipoyl"/>
    <property type="match status" value="1"/>
</dbReference>
<dbReference type="PROSITE" id="PS51826">
    <property type="entry name" value="PSBD"/>
    <property type="match status" value="1"/>
</dbReference>
<dbReference type="InterPro" id="IPR045257">
    <property type="entry name" value="E2/Pdx1"/>
</dbReference>
<reference evidence="8" key="1">
    <citation type="submission" date="2022-11" db="EMBL/GenBank/DDBJ databases">
        <title>Draft genome sequence of Hoeflea poritis E7-10 and Hoeflea prorocentri PM5-8, separated from scleractinian coral Porites lutea and marine dinoflagellate.</title>
        <authorList>
            <person name="Zhang G."/>
            <person name="Wei Q."/>
            <person name="Cai L."/>
        </authorList>
    </citation>
    <scope>NUCLEOTIDE SEQUENCE</scope>
    <source>
        <strain evidence="8">PM5-8</strain>
    </source>
</reference>
<evidence type="ECO:0000256" key="2">
    <source>
        <dbReference type="ARBA" id="ARBA00007317"/>
    </source>
</evidence>
<comment type="cofactor">
    <cofactor evidence="1 4">
        <name>(R)-lipoate</name>
        <dbReference type="ChEBI" id="CHEBI:83088"/>
    </cofactor>
</comment>
<comment type="caution">
    <text evidence="8">The sequence shown here is derived from an EMBL/GenBank/DDBJ whole genome shotgun (WGS) entry which is preliminary data.</text>
</comment>
<dbReference type="PROSITE" id="PS50968">
    <property type="entry name" value="BIOTINYL_LIPOYL"/>
    <property type="match status" value="1"/>
</dbReference>
<dbReference type="GO" id="GO:0006086">
    <property type="term" value="P:pyruvate decarboxylation to acetyl-CoA"/>
    <property type="evidence" value="ECO:0007669"/>
    <property type="project" value="InterPro"/>
</dbReference>
<dbReference type="PANTHER" id="PTHR23151:SF90">
    <property type="entry name" value="DIHYDROLIPOYLLYSINE-RESIDUE ACETYLTRANSFERASE COMPONENT OF PYRUVATE DEHYDROGENASE COMPLEX, MITOCHONDRIAL-RELATED"/>
    <property type="match status" value="1"/>
</dbReference>
<dbReference type="Gene3D" id="4.10.320.10">
    <property type="entry name" value="E3-binding domain"/>
    <property type="match status" value="1"/>
</dbReference>
<dbReference type="Pfam" id="PF02817">
    <property type="entry name" value="E3_binding"/>
    <property type="match status" value="1"/>
</dbReference>
<dbReference type="PROSITE" id="PS00189">
    <property type="entry name" value="LIPOYL"/>
    <property type="match status" value="1"/>
</dbReference>
<organism evidence="8 9">
    <name type="scientific">Hoeflea prorocentri</name>
    <dbReference type="NCBI Taxonomy" id="1922333"/>
    <lineage>
        <taxon>Bacteria</taxon>
        <taxon>Pseudomonadati</taxon>
        <taxon>Pseudomonadota</taxon>
        <taxon>Alphaproteobacteria</taxon>
        <taxon>Hyphomicrobiales</taxon>
        <taxon>Rhizobiaceae</taxon>
        <taxon>Hoeflea</taxon>
    </lineage>
</organism>
<evidence type="ECO:0000256" key="5">
    <source>
        <dbReference type="SAM" id="MobiDB-lite"/>
    </source>
</evidence>
<dbReference type="SUPFAM" id="SSF52777">
    <property type="entry name" value="CoA-dependent acyltransferases"/>
    <property type="match status" value="1"/>
</dbReference>
<dbReference type="InterPro" id="IPR023213">
    <property type="entry name" value="CAT-like_dom_sf"/>
</dbReference>
<feature type="compositionally biased region" description="Polar residues" evidence="5">
    <location>
        <begin position="88"/>
        <end position="101"/>
    </location>
</feature>
<dbReference type="EMBL" id="JAPJZI010000001">
    <property type="protein sequence ID" value="MDA5400828.1"/>
    <property type="molecule type" value="Genomic_DNA"/>
</dbReference>
<evidence type="ECO:0000313" key="8">
    <source>
        <dbReference type="EMBL" id="MDA5400828.1"/>
    </source>
</evidence>
<dbReference type="PANTHER" id="PTHR23151">
    <property type="entry name" value="DIHYDROLIPOAMIDE ACETYL/SUCCINYL-TRANSFERASE-RELATED"/>
    <property type="match status" value="1"/>
</dbReference>
<evidence type="ECO:0000259" key="7">
    <source>
        <dbReference type="PROSITE" id="PS51826"/>
    </source>
</evidence>
<dbReference type="InterPro" id="IPR011053">
    <property type="entry name" value="Single_hybrid_motif"/>
</dbReference>
<evidence type="ECO:0000313" key="9">
    <source>
        <dbReference type="Proteomes" id="UP001151234"/>
    </source>
</evidence>
<gene>
    <name evidence="8" type="ORF">OQ273_19800</name>
</gene>
<dbReference type="Gene3D" id="2.40.50.100">
    <property type="match status" value="1"/>
</dbReference>
<sequence>MPTEVIMPKVDMDMDAGTIAAWHVQEGEQVEKGAALFDIETDKAAMEVESPASGALHYVSAQPGDIVQIGGRVAWIFAEGEAVEPPENGSQQEPAETSAPKQDSGIPATPNGAPKHLPAAAGEKTHATPLARRMARTSGVDLSSIAGSGPRGRITRKDVEAAAATPVSTAAPTDADRQADASRARLDALGIVYDAVGVDRMRARIAERLTTSKATVPHFYLEADCRLDKLLAFRKEVNEALAASDSGKISINDLLVKASALALCAVPKANASWAGDEILRYRDANVSVAVSVDGGLMTPVVRQAQTKSILAISREIADLAERAKKGKLASHDYQGGSFSISNLGMFGVKAFSAIINPPESMILAVGKANRQFVEADDGSPVAATILSVRLSCDHRVVDGVLGAQWLSEWQRLVENPFLLALGETQGSPDGRA</sequence>
<name>A0A9X3UKL1_9HYPH</name>
<comment type="similarity">
    <text evidence="2 4">Belongs to the 2-oxoacid dehydrogenase family.</text>
</comment>
<dbReference type="GO" id="GO:0045254">
    <property type="term" value="C:pyruvate dehydrogenase complex"/>
    <property type="evidence" value="ECO:0007669"/>
    <property type="project" value="InterPro"/>
</dbReference>